<accession>A0A2S1CH13</accession>
<reference evidence="1" key="1">
    <citation type="submission" date="2017-04" db="EMBL/GenBank/DDBJ databases">
        <title>Comparison of Tomato yellow leaf curl virus genomes isolated from resistant and susceptible tomato cultivars in Florida and Georgia.</title>
        <authorList>
            <person name="Marchant W.G."/>
            <person name="Ozores-Hampton M."/>
            <person name="Srinivasan R."/>
        </authorList>
    </citation>
    <scope>NUCLEOTIDE SEQUENCE</scope>
    <source>
        <strain evidence="1">Resistant_D_Generation_1_Genome_3</strain>
    </source>
</reference>
<gene>
    <name evidence="1" type="primary">V1</name>
</gene>
<organism evidence="1">
    <name type="scientific">Tomato yellow leaf curl virus</name>
    <dbReference type="NCBI Taxonomy" id="10832"/>
    <lineage>
        <taxon>Viruses</taxon>
        <taxon>Monodnaviria</taxon>
        <taxon>Shotokuvirae</taxon>
        <taxon>Cressdnaviricota</taxon>
        <taxon>Repensiviricetes</taxon>
        <taxon>Geplafuvirales</taxon>
        <taxon>Geminiviridae</taxon>
        <taxon>Begomovirus</taxon>
        <taxon>Begomovirus coheni</taxon>
    </lineage>
</organism>
<dbReference type="EMBL" id="KY965863">
    <property type="protein sequence ID" value="AWD31221.1"/>
    <property type="molecule type" value="Genomic_DNA"/>
</dbReference>
<proteinExistence type="predicted"/>
<sequence length="41" mass="4570">MSKRPGDIIISTPVSKVRRRLNFDSPYSNRAAVPIVQGTNK</sequence>
<name>A0A2S1CH13_9GEMI</name>
<protein>
    <submittedName>
        <fullName evidence="1">V1</fullName>
    </submittedName>
</protein>
<evidence type="ECO:0000313" key="1">
    <source>
        <dbReference type="EMBL" id="AWD31221.1"/>
    </source>
</evidence>